<reference evidence="1 3" key="1">
    <citation type="submission" date="2020-08" db="EMBL/GenBank/DDBJ databases">
        <title>Genomic Encyclopedia of Archaeal and Bacterial Type Strains, Phase II (KMG-II): from individual species to whole genera.</title>
        <authorList>
            <person name="Goeker M."/>
        </authorList>
    </citation>
    <scope>NUCLEOTIDE SEQUENCE [LARGE SCALE GENOMIC DNA]</scope>
    <source>
        <strain evidence="1 3">DSM 43850</strain>
    </source>
</reference>
<evidence type="ECO:0000313" key="1">
    <source>
        <dbReference type="EMBL" id="MBA8930903.1"/>
    </source>
</evidence>
<dbReference type="EMBL" id="JACJID010000010">
    <property type="protein sequence ID" value="MBA8931808.1"/>
    <property type="molecule type" value="Genomic_DNA"/>
</dbReference>
<accession>A0ABR6BVF4</accession>
<protein>
    <submittedName>
        <fullName evidence="1">Uncharacterized protein</fullName>
    </submittedName>
</protein>
<keyword evidence="3" id="KW-1185">Reference proteome</keyword>
<sequence>MILILWGQPLDGHSRPVWRSVATAVITEPVGTAPSRRRSTW</sequence>
<evidence type="ECO:0000313" key="2">
    <source>
        <dbReference type="EMBL" id="MBA8931808.1"/>
    </source>
</evidence>
<comment type="caution">
    <text evidence="1">The sequence shown here is derived from an EMBL/GenBank/DDBJ whole genome shotgun (WGS) entry which is preliminary data.</text>
</comment>
<dbReference type="Proteomes" id="UP000517916">
    <property type="component" value="Unassembled WGS sequence"/>
</dbReference>
<evidence type="ECO:0000313" key="3">
    <source>
        <dbReference type="Proteomes" id="UP000517916"/>
    </source>
</evidence>
<dbReference type="EMBL" id="JACJID010000007">
    <property type="protein sequence ID" value="MBA8930903.1"/>
    <property type="molecule type" value="Genomic_DNA"/>
</dbReference>
<name>A0ABR6BVF4_9PSEU</name>
<organism evidence="1 3">
    <name type="scientific">Kutzneria viridogrisea</name>
    <dbReference type="NCBI Taxonomy" id="47990"/>
    <lineage>
        <taxon>Bacteria</taxon>
        <taxon>Bacillati</taxon>
        <taxon>Actinomycetota</taxon>
        <taxon>Actinomycetes</taxon>
        <taxon>Pseudonocardiales</taxon>
        <taxon>Pseudonocardiaceae</taxon>
        <taxon>Kutzneria</taxon>
    </lineage>
</organism>
<proteinExistence type="predicted"/>
<gene>
    <name evidence="1" type="ORF">BC739_008150</name>
    <name evidence="2" type="ORF">BC739_009067</name>
</gene>